<sequence length="201" mass="23452">MALSSSFQERLEQMESTRNQRLSLLQVTPKLKSQPTLTLCLVSEKIMIKWLQAEKELQTSKSQMLASKLVNIRSMEQRCLVLVHKIAFQDFKILALKSEIESLDAKYDAYSQIFRVLKSEVEEMEDIDKEKERFYQVKGLDMKAFSENVDKFVKESRIQVKELRNRVNELNSIFIKLQENNGLLSNSEIAEVEMIKSQLLL</sequence>
<accession>A0A5N5N192</accession>
<proteinExistence type="predicted"/>
<dbReference type="InterPro" id="IPR021042">
    <property type="entry name" value="Herpes_UL139_cytomegalovirus"/>
</dbReference>
<keyword evidence="3" id="KW-1185">Reference proteome</keyword>
<dbReference type="PANTHER" id="PTHR37214">
    <property type="entry name" value="CYTOMEGALOVIRUS UL139 PROTEIN"/>
    <property type="match status" value="1"/>
</dbReference>
<dbReference type="AlphaFoldDB" id="A0A5N5N192"/>
<protein>
    <submittedName>
        <fullName evidence="2">Uncharacterized protein</fullName>
    </submittedName>
</protein>
<dbReference type="EMBL" id="VDCV01000004">
    <property type="protein sequence ID" value="KAB5561164.1"/>
    <property type="molecule type" value="Genomic_DNA"/>
</dbReference>
<dbReference type="PANTHER" id="PTHR37214:SF2">
    <property type="entry name" value="CYTOMEGALOVIRUS UL139 PROTEIN"/>
    <property type="match status" value="1"/>
</dbReference>
<gene>
    <name evidence="2" type="ORF">DKX38_006121</name>
</gene>
<evidence type="ECO:0000313" key="2">
    <source>
        <dbReference type="EMBL" id="KAB5561164.1"/>
    </source>
</evidence>
<evidence type="ECO:0000313" key="3">
    <source>
        <dbReference type="Proteomes" id="UP000326939"/>
    </source>
</evidence>
<organism evidence="2 3">
    <name type="scientific">Salix brachista</name>
    <dbReference type="NCBI Taxonomy" id="2182728"/>
    <lineage>
        <taxon>Eukaryota</taxon>
        <taxon>Viridiplantae</taxon>
        <taxon>Streptophyta</taxon>
        <taxon>Embryophyta</taxon>
        <taxon>Tracheophyta</taxon>
        <taxon>Spermatophyta</taxon>
        <taxon>Magnoliopsida</taxon>
        <taxon>eudicotyledons</taxon>
        <taxon>Gunneridae</taxon>
        <taxon>Pentapetalae</taxon>
        <taxon>rosids</taxon>
        <taxon>fabids</taxon>
        <taxon>Malpighiales</taxon>
        <taxon>Salicaceae</taxon>
        <taxon>Saliceae</taxon>
        <taxon>Salix</taxon>
    </lineage>
</organism>
<dbReference type="Proteomes" id="UP000326939">
    <property type="component" value="Chromosome 4"/>
</dbReference>
<dbReference type="Pfam" id="PF12507">
    <property type="entry name" value="HCMV_UL139"/>
    <property type="match status" value="1"/>
</dbReference>
<keyword evidence="1" id="KW-0175">Coiled coil</keyword>
<comment type="caution">
    <text evidence="2">The sequence shown here is derived from an EMBL/GenBank/DDBJ whole genome shotgun (WGS) entry which is preliminary data.</text>
</comment>
<feature type="coiled-coil region" evidence="1">
    <location>
        <begin position="153"/>
        <end position="180"/>
    </location>
</feature>
<name>A0A5N5N192_9ROSI</name>
<evidence type="ECO:0000256" key="1">
    <source>
        <dbReference type="SAM" id="Coils"/>
    </source>
</evidence>
<reference evidence="3" key="1">
    <citation type="journal article" date="2019" name="Gigascience">
        <title>De novo genome assembly of the endangered Acer yangbiense, a plant species with extremely small populations endemic to Yunnan Province, China.</title>
        <authorList>
            <person name="Yang J."/>
            <person name="Wariss H.M."/>
            <person name="Tao L."/>
            <person name="Zhang R."/>
            <person name="Yun Q."/>
            <person name="Hollingsworth P."/>
            <person name="Dao Z."/>
            <person name="Luo G."/>
            <person name="Guo H."/>
            <person name="Ma Y."/>
            <person name="Sun W."/>
        </authorList>
    </citation>
    <scope>NUCLEOTIDE SEQUENCE [LARGE SCALE GENOMIC DNA]</scope>
    <source>
        <strain evidence="3">cv. br00</strain>
    </source>
</reference>